<dbReference type="InterPro" id="IPR039175">
    <property type="entry name" value="TIM22"/>
</dbReference>
<evidence type="ECO:0000256" key="7">
    <source>
        <dbReference type="ARBA" id="ARBA00023136"/>
    </source>
</evidence>
<keyword evidence="9" id="KW-0653">Protein transport</keyword>
<dbReference type="EMBL" id="CATQJA010002663">
    <property type="protein sequence ID" value="CAJ0581631.1"/>
    <property type="molecule type" value="Genomic_DNA"/>
</dbReference>
<dbReference type="AlphaFoldDB" id="A0AA36D6F0"/>
<accession>A0AA36D6F0</accession>
<dbReference type="GO" id="GO:0008320">
    <property type="term" value="F:protein transmembrane transporter activity"/>
    <property type="evidence" value="ECO:0007669"/>
    <property type="project" value="UniProtKB-UniRule"/>
</dbReference>
<evidence type="ECO:0000256" key="9">
    <source>
        <dbReference type="RuleBase" id="RU367038"/>
    </source>
</evidence>
<reference evidence="10" key="1">
    <citation type="submission" date="2023-06" db="EMBL/GenBank/DDBJ databases">
        <authorList>
            <person name="Delattre M."/>
        </authorList>
    </citation>
    <scope>NUCLEOTIDE SEQUENCE</scope>
    <source>
        <strain evidence="10">AF72</strain>
    </source>
</reference>
<evidence type="ECO:0000313" key="11">
    <source>
        <dbReference type="Proteomes" id="UP001177023"/>
    </source>
</evidence>
<proteinExistence type="inferred from homology"/>
<evidence type="ECO:0000256" key="2">
    <source>
        <dbReference type="ARBA" id="ARBA00008444"/>
    </source>
</evidence>
<comment type="similarity">
    <text evidence="2 9">Belongs to the Tim17/Tim22/Tim23 family.</text>
</comment>
<dbReference type="PANTHER" id="PTHR14110">
    <property type="entry name" value="MITOCHONDRIAL IMPORT INNER MEMBRANE TRANSLOCASE SUBUNIT TIM22"/>
    <property type="match status" value="1"/>
</dbReference>
<feature type="non-terminal residue" evidence="10">
    <location>
        <position position="1"/>
    </location>
</feature>
<comment type="function">
    <text evidence="8 9">Essential core component of the TIM22 complex, a complex that mediates the import and insertion of multi-pass transmembrane proteins into the mitochondrial inner membrane. In the TIM22 complex, it constitutes the voltage-activated and signal-gated channel. Forms a twin-pore translocase that uses the membrane potential as external driving force in 2 voltage-dependent steps.</text>
</comment>
<sequence length="268" mass="29503">MFRMQQGPPAPPPINTRFAILNSIYNDPFNWSAFKGVIGFGVGVYIARQMSGPPTLSAGVAMEELFADPFRKKKERSARVEEALKNFEYKPSAYCTMIDQMIGSKTRPWDTERIPIRPKQMLTLPEMTKEEKFMSRLMENCAVKAGISGVLGYGVGIAFGLFTASVDPQLSMVGGDPTKQLSLKETWREMSSRMKSYGKNFGSIGLLFAGTECILETARAKTDWRNGTYAGGVVGALLGYRAGIKPALFGAAGFAAFSTVIDYWMGRH</sequence>
<evidence type="ECO:0000256" key="3">
    <source>
        <dbReference type="ARBA" id="ARBA00022692"/>
    </source>
</evidence>
<keyword evidence="4 9" id="KW-0999">Mitochondrion inner membrane</keyword>
<comment type="subunit">
    <text evidence="9">Component of the TIM22 complex.</text>
</comment>
<dbReference type="Pfam" id="PF02466">
    <property type="entry name" value="Tim17"/>
    <property type="match status" value="1"/>
</dbReference>
<keyword evidence="6 9" id="KW-0496">Mitochondrion</keyword>
<gene>
    <name evidence="10" type="ORF">MSPICULIGERA_LOCUS19786</name>
</gene>
<protein>
    <recommendedName>
        <fullName evidence="9">Mitochondrial import inner membrane translocase subunit TIM22</fullName>
    </recommendedName>
</protein>
<evidence type="ECO:0000256" key="1">
    <source>
        <dbReference type="ARBA" id="ARBA00004448"/>
    </source>
</evidence>
<keyword evidence="9" id="KW-0813">Transport</keyword>
<keyword evidence="3 9" id="KW-0812">Transmembrane</keyword>
<dbReference type="PANTHER" id="PTHR14110:SF0">
    <property type="entry name" value="MITOCHONDRIAL IMPORT INNER MEMBRANE TRANSLOCASE SUBUNIT TIM22"/>
    <property type="match status" value="1"/>
</dbReference>
<keyword evidence="7 9" id="KW-0472">Membrane</keyword>
<dbReference type="GO" id="GO:0045039">
    <property type="term" value="P:protein insertion into mitochondrial inner membrane"/>
    <property type="evidence" value="ECO:0007669"/>
    <property type="project" value="UniProtKB-UniRule"/>
</dbReference>
<dbReference type="Proteomes" id="UP001177023">
    <property type="component" value="Unassembled WGS sequence"/>
</dbReference>
<evidence type="ECO:0000256" key="8">
    <source>
        <dbReference type="ARBA" id="ARBA00024713"/>
    </source>
</evidence>
<feature type="transmembrane region" description="Helical" evidence="9">
    <location>
        <begin position="247"/>
        <end position="265"/>
    </location>
</feature>
<organism evidence="10 11">
    <name type="scientific">Mesorhabditis spiculigera</name>
    <dbReference type="NCBI Taxonomy" id="96644"/>
    <lineage>
        <taxon>Eukaryota</taxon>
        <taxon>Metazoa</taxon>
        <taxon>Ecdysozoa</taxon>
        <taxon>Nematoda</taxon>
        <taxon>Chromadorea</taxon>
        <taxon>Rhabditida</taxon>
        <taxon>Rhabditina</taxon>
        <taxon>Rhabditomorpha</taxon>
        <taxon>Rhabditoidea</taxon>
        <taxon>Rhabditidae</taxon>
        <taxon>Mesorhabditinae</taxon>
        <taxon>Mesorhabditis</taxon>
    </lineage>
</organism>
<keyword evidence="5 9" id="KW-1133">Transmembrane helix</keyword>
<keyword evidence="11" id="KW-1185">Reference proteome</keyword>
<evidence type="ECO:0000256" key="4">
    <source>
        <dbReference type="ARBA" id="ARBA00022792"/>
    </source>
</evidence>
<evidence type="ECO:0000256" key="6">
    <source>
        <dbReference type="ARBA" id="ARBA00023128"/>
    </source>
</evidence>
<feature type="transmembrane region" description="Helical" evidence="9">
    <location>
        <begin position="141"/>
        <end position="162"/>
    </location>
</feature>
<name>A0AA36D6F0_9BILA</name>
<keyword evidence="9" id="KW-0811">Translocation</keyword>
<dbReference type="GO" id="GO:0042721">
    <property type="term" value="C:TIM22 mitochondrial import inner membrane insertion complex"/>
    <property type="evidence" value="ECO:0007669"/>
    <property type="project" value="UniProtKB-UniRule"/>
</dbReference>
<evidence type="ECO:0000256" key="5">
    <source>
        <dbReference type="ARBA" id="ARBA00022989"/>
    </source>
</evidence>
<evidence type="ECO:0000313" key="10">
    <source>
        <dbReference type="EMBL" id="CAJ0581631.1"/>
    </source>
</evidence>
<comment type="subcellular location">
    <subcellularLocation>
        <location evidence="1 9">Mitochondrion inner membrane</location>
        <topology evidence="1 9">Multi-pass membrane protein</topology>
    </subcellularLocation>
</comment>
<comment type="caution">
    <text evidence="10">The sequence shown here is derived from an EMBL/GenBank/DDBJ whole genome shotgun (WGS) entry which is preliminary data.</text>
</comment>
<dbReference type="GO" id="GO:0030943">
    <property type="term" value="F:mitochondrion targeting sequence binding"/>
    <property type="evidence" value="ECO:0007669"/>
    <property type="project" value="TreeGrafter"/>
</dbReference>